<evidence type="ECO:0000256" key="2">
    <source>
        <dbReference type="ARBA" id="ARBA00004418"/>
    </source>
</evidence>
<keyword evidence="7 13" id="KW-0378">Hydrolase</keyword>
<keyword evidence="14" id="KW-1185">Reference proteome</keyword>
<comment type="caution">
    <text evidence="13">The sequence shown here is derived from an EMBL/GenBank/DDBJ whole genome shotgun (WGS) entry which is preliminary data.</text>
</comment>
<dbReference type="InterPro" id="IPR023346">
    <property type="entry name" value="Lysozyme-like_dom_sf"/>
</dbReference>
<reference evidence="13 14" key="1">
    <citation type="submission" date="2024-04" db="EMBL/GenBank/DDBJ databases">
        <title>Novel species of the genus Ideonella isolated from streams.</title>
        <authorList>
            <person name="Lu H."/>
        </authorList>
    </citation>
    <scope>NUCLEOTIDE SEQUENCE [LARGE SCALE GENOMIC DNA]</scope>
    <source>
        <strain evidence="13 14">BYS139W</strain>
    </source>
</reference>
<dbReference type="Pfam" id="PF10135">
    <property type="entry name" value="Rod-binding"/>
    <property type="match status" value="1"/>
</dbReference>
<evidence type="ECO:0000256" key="1">
    <source>
        <dbReference type="ARBA" id="ARBA00002954"/>
    </source>
</evidence>
<dbReference type="Proteomes" id="UP001368500">
    <property type="component" value="Unassembled WGS sequence"/>
</dbReference>
<sequence length="340" mass="34778">MRSSAIASSAGAAATATGASQALATDGRSLDALRRSAERDPKSAAREAAKQFEALFTSELLKSMRASMDGGLMDNEASRMGTQMLDAQLSSQLSGRPGGLADVLARQLEHQIGAVAAGTTGSASAQDLPGGSAAAEAARRGAPVSAAARASTGADRAVAAAGSSPATAQAADFVRQHTSAAQAAEAATGIPAEFMLAQSALETGWGRRAITGREGQASNNLFGIKAGAGWTGRTVDVTTTEYVDGRPQRLVQRFRAYDSTEESFADYARLMRGSPRYAQVLAAGSDARGFAQGLQRAGYATDPAYADKLGRVIDTTLRLQRAGTATVAGRTAAATGRDDS</sequence>
<evidence type="ECO:0000256" key="7">
    <source>
        <dbReference type="ARBA" id="ARBA00022801"/>
    </source>
</evidence>
<organism evidence="13 14">
    <name type="scientific">Pseudaquabacterium rugosum</name>
    <dbReference type="NCBI Taxonomy" id="2984194"/>
    <lineage>
        <taxon>Bacteria</taxon>
        <taxon>Pseudomonadati</taxon>
        <taxon>Pseudomonadota</taxon>
        <taxon>Betaproteobacteria</taxon>
        <taxon>Burkholderiales</taxon>
        <taxon>Sphaerotilaceae</taxon>
        <taxon>Pseudaquabacterium</taxon>
    </lineage>
</organism>
<proteinExistence type="inferred from homology"/>
<protein>
    <recommendedName>
        <fullName evidence="5">Peptidoglycan hydrolase FlgJ</fullName>
    </recommendedName>
    <alternativeName>
        <fullName evidence="10">Muramidase FlgJ</fullName>
    </alternativeName>
</protein>
<dbReference type="InterPro" id="IPR013377">
    <property type="entry name" value="FlgJ"/>
</dbReference>
<name>A0ABU9B8W1_9BURK</name>
<evidence type="ECO:0000313" key="13">
    <source>
        <dbReference type="EMBL" id="MEK8025205.1"/>
    </source>
</evidence>
<dbReference type="SUPFAM" id="SSF53955">
    <property type="entry name" value="Lysozyme-like"/>
    <property type="match status" value="1"/>
</dbReference>
<dbReference type="Gene3D" id="2.10.70.40">
    <property type="entry name" value="peptidoglycan hydrolase"/>
    <property type="match status" value="1"/>
</dbReference>
<dbReference type="PANTHER" id="PTHR33308">
    <property type="entry name" value="PEPTIDOGLYCAN HYDROLASE FLGJ"/>
    <property type="match status" value="1"/>
</dbReference>
<keyword evidence="9" id="KW-0961">Cell wall biogenesis/degradation</keyword>
<evidence type="ECO:0000256" key="8">
    <source>
        <dbReference type="ARBA" id="ARBA00023295"/>
    </source>
</evidence>
<dbReference type="EMBL" id="JBBUTF010000003">
    <property type="protein sequence ID" value="MEK8025205.1"/>
    <property type="molecule type" value="Genomic_DNA"/>
</dbReference>
<comment type="similarity">
    <text evidence="3">In the N-terminal section; belongs to the FlgJ family.</text>
</comment>
<dbReference type="GO" id="GO:0016787">
    <property type="term" value="F:hydrolase activity"/>
    <property type="evidence" value="ECO:0007669"/>
    <property type="project" value="UniProtKB-KW"/>
</dbReference>
<evidence type="ECO:0000256" key="6">
    <source>
        <dbReference type="ARBA" id="ARBA00022764"/>
    </source>
</evidence>
<keyword evidence="13" id="KW-0282">Flagellum</keyword>
<dbReference type="Pfam" id="PF01832">
    <property type="entry name" value="Glucosaminidase"/>
    <property type="match status" value="1"/>
</dbReference>
<dbReference type="InterPro" id="IPR002901">
    <property type="entry name" value="MGlyc_endo_b_GlcNAc-like_dom"/>
</dbReference>
<comment type="subcellular location">
    <subcellularLocation>
        <location evidence="2">Periplasm</location>
    </subcellularLocation>
</comment>
<dbReference type="NCBIfam" id="TIGR02541">
    <property type="entry name" value="flagell_FlgJ"/>
    <property type="match status" value="1"/>
</dbReference>
<evidence type="ECO:0000313" key="14">
    <source>
        <dbReference type="Proteomes" id="UP001368500"/>
    </source>
</evidence>
<feature type="compositionally biased region" description="Basic and acidic residues" evidence="11">
    <location>
        <begin position="28"/>
        <end position="46"/>
    </location>
</feature>
<evidence type="ECO:0000256" key="9">
    <source>
        <dbReference type="ARBA" id="ARBA00023316"/>
    </source>
</evidence>
<evidence type="ECO:0000256" key="10">
    <source>
        <dbReference type="ARBA" id="ARBA00030835"/>
    </source>
</evidence>
<dbReference type="InterPro" id="IPR019301">
    <property type="entry name" value="Flagellar_prot_FlgJ_N"/>
</dbReference>
<evidence type="ECO:0000256" key="4">
    <source>
        <dbReference type="ARBA" id="ARBA00007974"/>
    </source>
</evidence>
<keyword evidence="13" id="KW-0969">Cilium</keyword>
<evidence type="ECO:0000256" key="11">
    <source>
        <dbReference type="SAM" id="MobiDB-lite"/>
    </source>
</evidence>
<feature type="region of interest" description="Disordered" evidence="11">
    <location>
        <begin position="1"/>
        <end position="46"/>
    </location>
</feature>
<keyword evidence="13" id="KW-0966">Cell projection</keyword>
<comment type="similarity">
    <text evidence="4">In the C-terminal section; belongs to the glycosyl hydrolase 73 family.</text>
</comment>
<feature type="domain" description="Mannosyl-glycoprotein endo-beta-N-acetylglucosamidase-like" evidence="12">
    <location>
        <begin position="163"/>
        <end position="317"/>
    </location>
</feature>
<gene>
    <name evidence="13" type="primary">flgJ</name>
    <name evidence="13" type="ORF">AACH11_04420</name>
</gene>
<dbReference type="PRINTS" id="PR01002">
    <property type="entry name" value="FLGFLGJ"/>
</dbReference>
<keyword evidence="6" id="KW-0574">Periplasm</keyword>
<dbReference type="SMART" id="SM00047">
    <property type="entry name" value="LYZ2"/>
    <property type="match status" value="1"/>
</dbReference>
<dbReference type="InterPro" id="IPR051056">
    <property type="entry name" value="Glycosyl_Hydrolase_73"/>
</dbReference>
<evidence type="ECO:0000256" key="5">
    <source>
        <dbReference type="ARBA" id="ARBA00013433"/>
    </source>
</evidence>
<comment type="function">
    <text evidence="1">Flagellum-specific muramidase which hydrolyzes the peptidoglycan layer to assemble the rod structure in the periplasmic space.</text>
</comment>
<dbReference type="Gene3D" id="1.10.530.10">
    <property type="match status" value="1"/>
</dbReference>
<dbReference type="PANTHER" id="PTHR33308:SF9">
    <property type="entry name" value="PEPTIDOGLYCAN HYDROLASE FLGJ"/>
    <property type="match status" value="1"/>
</dbReference>
<evidence type="ECO:0000259" key="12">
    <source>
        <dbReference type="SMART" id="SM00047"/>
    </source>
</evidence>
<accession>A0ABU9B8W1</accession>
<feature type="compositionally biased region" description="Low complexity" evidence="11">
    <location>
        <begin position="1"/>
        <end position="25"/>
    </location>
</feature>
<keyword evidence="8" id="KW-0326">Glycosidase</keyword>
<evidence type="ECO:0000256" key="3">
    <source>
        <dbReference type="ARBA" id="ARBA00006880"/>
    </source>
</evidence>
<dbReference type="RefSeq" id="WP_341372983.1">
    <property type="nucleotide sequence ID" value="NZ_JBBUTF010000003.1"/>
</dbReference>